<evidence type="ECO:0000313" key="1">
    <source>
        <dbReference type="EMBL" id="KAJ7543760.1"/>
    </source>
</evidence>
<gene>
    <name evidence="1" type="ORF">O6H91_09G051500</name>
</gene>
<dbReference type="Proteomes" id="UP001162992">
    <property type="component" value="Chromosome 9"/>
</dbReference>
<comment type="caution">
    <text evidence="1">The sequence shown here is derived from an EMBL/GenBank/DDBJ whole genome shotgun (WGS) entry which is preliminary data.</text>
</comment>
<name>A0ACC2CP92_DIPCM</name>
<organism evidence="1 2">
    <name type="scientific">Diphasiastrum complanatum</name>
    <name type="common">Issler's clubmoss</name>
    <name type="synonym">Lycopodium complanatum</name>
    <dbReference type="NCBI Taxonomy" id="34168"/>
    <lineage>
        <taxon>Eukaryota</taxon>
        <taxon>Viridiplantae</taxon>
        <taxon>Streptophyta</taxon>
        <taxon>Embryophyta</taxon>
        <taxon>Tracheophyta</taxon>
        <taxon>Lycopodiopsida</taxon>
        <taxon>Lycopodiales</taxon>
        <taxon>Lycopodiaceae</taxon>
        <taxon>Lycopodioideae</taxon>
        <taxon>Diphasiastrum</taxon>
    </lineage>
</organism>
<accession>A0ACC2CP92</accession>
<keyword evidence="2" id="KW-1185">Reference proteome</keyword>
<protein>
    <submittedName>
        <fullName evidence="1">Uncharacterized protein</fullName>
    </submittedName>
</protein>
<proteinExistence type="predicted"/>
<dbReference type="EMBL" id="CM055100">
    <property type="protein sequence ID" value="KAJ7543760.1"/>
    <property type="molecule type" value="Genomic_DNA"/>
</dbReference>
<sequence length="270" mass="29139">MAGNLEAVQPLFGIATGKLEGRETSALLPFVFRFHAMDPTHLAVVTTDFHDHTWHTVRTVEQLDDLRDETGIGGSWSDFLAYLRDAFLSDNVTLWLGGPASAVGGYGATSAKVTAQKSRGTPRISMKLTKLSGSDANDAIGDIGVQICRKFQMQSMDLAAEKEHSLKLSATLEAEKATNAKLQSQVDSMGFVGKKKWRSPQYSQSVVKELDILSSQLPSTDLATTSTTGPSDDVQKLDITAKAKQARSKVRVAPTSLRAKRRGTAIGGEE</sequence>
<evidence type="ECO:0000313" key="2">
    <source>
        <dbReference type="Proteomes" id="UP001162992"/>
    </source>
</evidence>
<reference evidence="2" key="1">
    <citation type="journal article" date="2024" name="Proc. Natl. Acad. Sci. U.S.A.">
        <title>Extraordinary preservation of gene collinearity over three hundred million years revealed in homosporous lycophytes.</title>
        <authorList>
            <person name="Li C."/>
            <person name="Wickell D."/>
            <person name="Kuo L.Y."/>
            <person name="Chen X."/>
            <person name="Nie B."/>
            <person name="Liao X."/>
            <person name="Peng D."/>
            <person name="Ji J."/>
            <person name="Jenkins J."/>
            <person name="Williams M."/>
            <person name="Shu S."/>
            <person name="Plott C."/>
            <person name="Barry K."/>
            <person name="Rajasekar S."/>
            <person name="Grimwood J."/>
            <person name="Han X."/>
            <person name="Sun S."/>
            <person name="Hou Z."/>
            <person name="He W."/>
            <person name="Dai G."/>
            <person name="Sun C."/>
            <person name="Schmutz J."/>
            <person name="Leebens-Mack J.H."/>
            <person name="Li F.W."/>
            <person name="Wang L."/>
        </authorList>
    </citation>
    <scope>NUCLEOTIDE SEQUENCE [LARGE SCALE GENOMIC DNA]</scope>
    <source>
        <strain evidence="2">cv. PW_Plant_1</strain>
    </source>
</reference>